<evidence type="ECO:0000259" key="2">
    <source>
        <dbReference type="Pfam" id="PF01757"/>
    </source>
</evidence>
<accession>A0A6M6JI00</accession>
<feature type="transmembrane region" description="Helical" evidence="1">
    <location>
        <begin position="194"/>
        <end position="213"/>
    </location>
</feature>
<proteinExistence type="predicted"/>
<keyword evidence="1" id="KW-0812">Transmembrane</keyword>
<dbReference type="PANTHER" id="PTHR23028:SF53">
    <property type="entry name" value="ACYL_TRANSF_3 DOMAIN-CONTAINING PROTEIN"/>
    <property type="match status" value="1"/>
</dbReference>
<protein>
    <submittedName>
        <fullName evidence="3">Acyltransferase</fullName>
    </submittedName>
</protein>
<dbReference type="Pfam" id="PF01757">
    <property type="entry name" value="Acyl_transf_3"/>
    <property type="match status" value="1"/>
</dbReference>
<dbReference type="EMBL" id="CP053564">
    <property type="protein sequence ID" value="QJY47056.1"/>
    <property type="molecule type" value="Genomic_DNA"/>
</dbReference>
<feature type="transmembrane region" description="Helical" evidence="1">
    <location>
        <begin position="225"/>
        <end position="243"/>
    </location>
</feature>
<evidence type="ECO:0000313" key="3">
    <source>
        <dbReference type="EMBL" id="QJY47056.1"/>
    </source>
</evidence>
<dbReference type="PANTHER" id="PTHR23028">
    <property type="entry name" value="ACETYLTRANSFERASE"/>
    <property type="match status" value="1"/>
</dbReference>
<feature type="transmembrane region" description="Helical" evidence="1">
    <location>
        <begin position="94"/>
        <end position="116"/>
    </location>
</feature>
<keyword evidence="1" id="KW-0472">Membrane</keyword>
<feature type="transmembrane region" description="Helical" evidence="1">
    <location>
        <begin position="63"/>
        <end position="82"/>
    </location>
</feature>
<feature type="transmembrane region" description="Helical" evidence="1">
    <location>
        <begin position="250"/>
        <end position="268"/>
    </location>
</feature>
<dbReference type="RefSeq" id="WP_172159218.1">
    <property type="nucleotide sequence ID" value="NZ_CP053564.1"/>
</dbReference>
<dbReference type="KEGG" id="pbro:HOP40_15575"/>
<dbReference type="AlphaFoldDB" id="A0A6M6JI00"/>
<dbReference type="GO" id="GO:0016747">
    <property type="term" value="F:acyltransferase activity, transferring groups other than amino-acyl groups"/>
    <property type="evidence" value="ECO:0007669"/>
    <property type="project" value="InterPro"/>
</dbReference>
<sequence>MIDIPSALHQTPLAQAFDPRRNSVNALRLGLAGLVLLSHSLKFQGHEDPLGHLTGGDVDLGTLAVDGFFALSGFLIAGSWAASPSTARYLWRRCLRILPAFWVCLLVSAFVLLPLARLLEFGSLAGFPWTGERSALSYVTSNAALFIQQYEVPGTLGGEPVNGSLYTLFYEFACYLGIGALGALGLLRDRVWPLLAVTAAVWLLTVSELLDGALLTSRSETLETALRFGSMFLAGAVAARLAPRLPMGPAGGALAAVVLVQSLVLASMAPTPEASTLVHVAIAPAAVAYLVLLAGSSPRLHRVGARRDLSYGLYVYAWPAQALLLLVGGAAWPLPVYAAASLGAGLLLALASWTWVESPALRLKSWTPAALRRDRPQGV</sequence>
<evidence type="ECO:0000313" key="4">
    <source>
        <dbReference type="Proteomes" id="UP000505377"/>
    </source>
</evidence>
<feature type="transmembrane region" description="Helical" evidence="1">
    <location>
        <begin position="274"/>
        <end position="292"/>
    </location>
</feature>
<dbReference type="GO" id="GO:0009103">
    <property type="term" value="P:lipopolysaccharide biosynthetic process"/>
    <property type="evidence" value="ECO:0007669"/>
    <property type="project" value="TreeGrafter"/>
</dbReference>
<reference evidence="3 4" key="1">
    <citation type="submission" date="2020-05" db="EMBL/GenBank/DDBJ databases">
        <authorList>
            <person name="Mo P."/>
        </authorList>
    </citation>
    <scope>NUCLEOTIDE SEQUENCE [LARGE SCALE GENOMIC DNA]</scope>
    <source>
        <strain evidence="3 4">Gen01</strain>
    </source>
</reference>
<name>A0A6M6JI00_9PSEU</name>
<keyword evidence="3" id="KW-0808">Transferase</keyword>
<organism evidence="3 4">
    <name type="scientific">Pseudonocardia broussonetiae</name>
    <dbReference type="NCBI Taxonomy" id="2736640"/>
    <lineage>
        <taxon>Bacteria</taxon>
        <taxon>Bacillati</taxon>
        <taxon>Actinomycetota</taxon>
        <taxon>Actinomycetes</taxon>
        <taxon>Pseudonocardiales</taxon>
        <taxon>Pseudonocardiaceae</taxon>
        <taxon>Pseudonocardia</taxon>
    </lineage>
</organism>
<dbReference type="InterPro" id="IPR002656">
    <property type="entry name" value="Acyl_transf_3_dom"/>
</dbReference>
<feature type="transmembrane region" description="Helical" evidence="1">
    <location>
        <begin position="338"/>
        <end position="356"/>
    </location>
</feature>
<evidence type="ECO:0000256" key="1">
    <source>
        <dbReference type="SAM" id="Phobius"/>
    </source>
</evidence>
<feature type="domain" description="Acyltransferase 3" evidence="2">
    <location>
        <begin position="22"/>
        <end position="351"/>
    </location>
</feature>
<dbReference type="Proteomes" id="UP000505377">
    <property type="component" value="Chromosome"/>
</dbReference>
<keyword evidence="3" id="KW-0012">Acyltransferase</keyword>
<gene>
    <name evidence="3" type="ORF">HOP40_15575</name>
</gene>
<feature type="transmembrane region" description="Helical" evidence="1">
    <location>
        <begin position="313"/>
        <end position="332"/>
    </location>
</feature>
<feature type="transmembrane region" description="Helical" evidence="1">
    <location>
        <begin position="168"/>
        <end position="187"/>
    </location>
</feature>
<dbReference type="GO" id="GO:0016020">
    <property type="term" value="C:membrane"/>
    <property type="evidence" value="ECO:0007669"/>
    <property type="project" value="TreeGrafter"/>
</dbReference>
<dbReference type="InterPro" id="IPR050879">
    <property type="entry name" value="Acyltransferase_3"/>
</dbReference>
<keyword evidence="4" id="KW-1185">Reference proteome</keyword>
<keyword evidence="1" id="KW-1133">Transmembrane helix</keyword>